<evidence type="ECO:0000256" key="1">
    <source>
        <dbReference type="SAM" id="MobiDB-lite"/>
    </source>
</evidence>
<reference evidence="2 3" key="1">
    <citation type="submission" date="2022-12" db="EMBL/GenBank/DDBJ databases">
        <title>Chromosome-scale assembly of the Ensete ventricosum genome.</title>
        <authorList>
            <person name="Dussert Y."/>
            <person name="Stocks J."/>
            <person name="Wendawek A."/>
            <person name="Woldeyes F."/>
            <person name="Nichols R.A."/>
            <person name="Borrell J.S."/>
        </authorList>
    </citation>
    <scope>NUCLEOTIDE SEQUENCE [LARGE SCALE GENOMIC DNA]</scope>
    <source>
        <strain evidence="3">cv. Maze</strain>
        <tissue evidence="2">Seeds</tissue>
    </source>
</reference>
<gene>
    <name evidence="2" type="ORF">OPV22_005668</name>
</gene>
<proteinExistence type="predicted"/>
<comment type="caution">
    <text evidence="2">The sequence shown here is derived from an EMBL/GenBank/DDBJ whole genome shotgun (WGS) entry which is preliminary data.</text>
</comment>
<dbReference type="EMBL" id="JAQQAF010000002">
    <property type="protein sequence ID" value="KAJ8504782.1"/>
    <property type="molecule type" value="Genomic_DNA"/>
</dbReference>
<feature type="region of interest" description="Disordered" evidence="1">
    <location>
        <begin position="1"/>
        <end position="24"/>
    </location>
</feature>
<evidence type="ECO:0000313" key="2">
    <source>
        <dbReference type="EMBL" id="KAJ8504782.1"/>
    </source>
</evidence>
<dbReference type="AlphaFoldDB" id="A0AAV8RJM6"/>
<evidence type="ECO:0000313" key="3">
    <source>
        <dbReference type="Proteomes" id="UP001222027"/>
    </source>
</evidence>
<protein>
    <submittedName>
        <fullName evidence="2">Uncharacterized protein</fullName>
    </submittedName>
</protein>
<keyword evidence="3" id="KW-1185">Reference proteome</keyword>
<organism evidence="2 3">
    <name type="scientific">Ensete ventricosum</name>
    <name type="common">Abyssinian banana</name>
    <name type="synonym">Musa ensete</name>
    <dbReference type="NCBI Taxonomy" id="4639"/>
    <lineage>
        <taxon>Eukaryota</taxon>
        <taxon>Viridiplantae</taxon>
        <taxon>Streptophyta</taxon>
        <taxon>Embryophyta</taxon>
        <taxon>Tracheophyta</taxon>
        <taxon>Spermatophyta</taxon>
        <taxon>Magnoliopsida</taxon>
        <taxon>Liliopsida</taxon>
        <taxon>Zingiberales</taxon>
        <taxon>Musaceae</taxon>
        <taxon>Ensete</taxon>
    </lineage>
</organism>
<sequence>MSDDPPLSHRRPSRPSNSYHSFQRQEHIAVSSVTQEQFLGPLNEGQKRLFITKLEGSRPVFSDGVRTASSSARCSSYSSTRPPAGLLVVVDAGEEKNVPLEVSTNTLSRPLPSNLLTPDRFGF</sequence>
<accession>A0AAV8RJM6</accession>
<dbReference type="Proteomes" id="UP001222027">
    <property type="component" value="Unassembled WGS sequence"/>
</dbReference>
<name>A0AAV8RJM6_ENSVE</name>